<gene>
    <name evidence="1" type="ORF">ACAOBT_LOCUS13037</name>
</gene>
<accession>A0A9P0KKQ0</accession>
<protein>
    <submittedName>
        <fullName evidence="1">Uncharacterized protein</fullName>
    </submittedName>
</protein>
<comment type="caution">
    <text evidence="1">The sequence shown here is derived from an EMBL/GenBank/DDBJ whole genome shotgun (WGS) entry which is preliminary data.</text>
</comment>
<dbReference type="EMBL" id="CAKOFQ010006869">
    <property type="protein sequence ID" value="CAH1978032.1"/>
    <property type="molecule type" value="Genomic_DNA"/>
</dbReference>
<evidence type="ECO:0000313" key="1">
    <source>
        <dbReference type="EMBL" id="CAH1978032.1"/>
    </source>
</evidence>
<sequence>FILRPASSSIITPYDHYLFRSSPNCLQEHELENEGELQKVIGDFTTSNQAFHRLGIHKLSERGRWSLTVERGGTPRRFL</sequence>
<keyword evidence="2" id="KW-1185">Reference proteome</keyword>
<feature type="non-terminal residue" evidence="1">
    <location>
        <position position="1"/>
    </location>
</feature>
<name>A0A9P0KKQ0_ACAOB</name>
<dbReference type="Proteomes" id="UP001152888">
    <property type="component" value="Unassembled WGS sequence"/>
</dbReference>
<reference evidence="1" key="1">
    <citation type="submission" date="2022-03" db="EMBL/GenBank/DDBJ databases">
        <authorList>
            <person name="Sayadi A."/>
        </authorList>
    </citation>
    <scope>NUCLEOTIDE SEQUENCE</scope>
</reference>
<dbReference type="AlphaFoldDB" id="A0A9P0KKQ0"/>
<evidence type="ECO:0000313" key="2">
    <source>
        <dbReference type="Proteomes" id="UP001152888"/>
    </source>
</evidence>
<proteinExistence type="predicted"/>
<organism evidence="1 2">
    <name type="scientific">Acanthoscelides obtectus</name>
    <name type="common">Bean weevil</name>
    <name type="synonym">Bruchus obtectus</name>
    <dbReference type="NCBI Taxonomy" id="200917"/>
    <lineage>
        <taxon>Eukaryota</taxon>
        <taxon>Metazoa</taxon>
        <taxon>Ecdysozoa</taxon>
        <taxon>Arthropoda</taxon>
        <taxon>Hexapoda</taxon>
        <taxon>Insecta</taxon>
        <taxon>Pterygota</taxon>
        <taxon>Neoptera</taxon>
        <taxon>Endopterygota</taxon>
        <taxon>Coleoptera</taxon>
        <taxon>Polyphaga</taxon>
        <taxon>Cucujiformia</taxon>
        <taxon>Chrysomeloidea</taxon>
        <taxon>Chrysomelidae</taxon>
        <taxon>Bruchinae</taxon>
        <taxon>Bruchini</taxon>
        <taxon>Acanthoscelides</taxon>
    </lineage>
</organism>